<evidence type="ECO:0000313" key="3">
    <source>
        <dbReference type="Proteomes" id="UP000175971"/>
    </source>
</evidence>
<accession>A0A1E7LX17</accession>
<dbReference type="Proteomes" id="UP000175971">
    <property type="component" value="Unassembled WGS sequence"/>
</dbReference>
<proteinExistence type="predicted"/>
<feature type="region of interest" description="Disordered" evidence="1">
    <location>
        <begin position="42"/>
        <end position="67"/>
    </location>
</feature>
<name>A0A1E7LX17_9ACTN</name>
<protein>
    <submittedName>
        <fullName evidence="2">Uncharacterized protein</fullName>
    </submittedName>
</protein>
<gene>
    <name evidence="2" type="ORF">AN221_11325</name>
</gene>
<feature type="compositionally biased region" description="Low complexity" evidence="1">
    <location>
        <begin position="120"/>
        <end position="133"/>
    </location>
</feature>
<dbReference type="OrthoDB" id="3577168at2"/>
<dbReference type="PATRIC" id="fig|518642.7.peg.9397"/>
<dbReference type="AlphaFoldDB" id="A0A1E7LX17"/>
<comment type="caution">
    <text evidence="2">The sequence shown here is derived from an EMBL/GenBank/DDBJ whole genome shotgun (WGS) entry which is preliminary data.</text>
</comment>
<reference evidence="2 3" key="1">
    <citation type="journal article" date="2016" name="Front. Microbiol.">
        <title>Comparative Genomics Analysis of Streptomyces Species Reveals Their Adaptation to the Marine Environment and Their Diversity at the Genomic Level.</title>
        <authorList>
            <person name="Tian X."/>
            <person name="Zhang Z."/>
            <person name="Yang T."/>
            <person name="Chen M."/>
            <person name="Li J."/>
            <person name="Chen F."/>
            <person name="Yang J."/>
            <person name="Li W."/>
            <person name="Zhang B."/>
            <person name="Zhang Z."/>
            <person name="Wu J."/>
            <person name="Zhang C."/>
            <person name="Long L."/>
            <person name="Xiao J."/>
        </authorList>
    </citation>
    <scope>NUCLEOTIDE SEQUENCE [LARGE SCALE GENOMIC DNA]</scope>
    <source>
        <strain evidence="2 3">SCSIO M10372</strain>
    </source>
</reference>
<keyword evidence="3" id="KW-1185">Reference proteome</keyword>
<evidence type="ECO:0000256" key="1">
    <source>
        <dbReference type="SAM" id="MobiDB-lite"/>
    </source>
</evidence>
<sequence>MGYDEAAYSQEAVLGEAGAVVDAEMMRVLAGTAPTAVEEAQGRARRWASPPPDVVIDTSPPGGRRGAAQSVGAYIARELERGRSLYCVVRDEFVRVRIGGFDGRALLPHCLEHLRPAPGTAAGAGAEQAAPTGITAAPRASGRAEQADQEGATQ</sequence>
<organism evidence="2 3">
    <name type="scientific">Streptomyces nanshensis</name>
    <dbReference type="NCBI Taxonomy" id="518642"/>
    <lineage>
        <taxon>Bacteria</taxon>
        <taxon>Bacillati</taxon>
        <taxon>Actinomycetota</taxon>
        <taxon>Actinomycetes</taxon>
        <taxon>Kitasatosporales</taxon>
        <taxon>Streptomycetaceae</taxon>
        <taxon>Streptomyces</taxon>
    </lineage>
</organism>
<dbReference type="EMBL" id="LJGZ01000021">
    <property type="protein sequence ID" value="OEV20782.1"/>
    <property type="molecule type" value="Genomic_DNA"/>
</dbReference>
<evidence type="ECO:0000313" key="2">
    <source>
        <dbReference type="EMBL" id="OEV20782.1"/>
    </source>
</evidence>
<feature type="region of interest" description="Disordered" evidence="1">
    <location>
        <begin position="120"/>
        <end position="154"/>
    </location>
</feature>
<dbReference type="RefSeq" id="WP_070200847.1">
    <property type="nucleotide sequence ID" value="NZ_LJGZ01000021.1"/>
</dbReference>